<dbReference type="Gene3D" id="1.10.10.60">
    <property type="entry name" value="Homeodomain-like"/>
    <property type="match status" value="1"/>
</dbReference>
<dbReference type="Gene3D" id="1.10.357.10">
    <property type="entry name" value="Tetracycline Repressor, domain 2"/>
    <property type="match status" value="1"/>
</dbReference>
<dbReference type="InterPro" id="IPR023772">
    <property type="entry name" value="DNA-bd_HTH_TetR-type_CS"/>
</dbReference>
<dbReference type="InterPro" id="IPR050624">
    <property type="entry name" value="HTH-type_Tx_Regulator"/>
</dbReference>
<evidence type="ECO:0000256" key="2">
    <source>
        <dbReference type="ARBA" id="ARBA00023125"/>
    </source>
</evidence>
<evidence type="ECO:0000256" key="1">
    <source>
        <dbReference type="ARBA" id="ARBA00022491"/>
    </source>
</evidence>
<evidence type="ECO:0000256" key="3">
    <source>
        <dbReference type="PROSITE-ProRule" id="PRU00335"/>
    </source>
</evidence>
<evidence type="ECO:0000259" key="4">
    <source>
        <dbReference type="PROSITE" id="PS50977"/>
    </source>
</evidence>
<feature type="domain" description="HTH tetR-type" evidence="4">
    <location>
        <begin position="1"/>
        <end position="54"/>
    </location>
</feature>
<reference evidence="5 6" key="1">
    <citation type="submission" date="2019-11" db="EMBL/GenBank/DDBJ databases">
        <authorList>
            <person name="Li J."/>
        </authorList>
    </citation>
    <scope>NUCLEOTIDE SEQUENCE [LARGE SCALE GENOMIC DNA]</scope>
    <source>
        <strain evidence="5 6">J4</strain>
    </source>
</reference>
<keyword evidence="1" id="KW-0678">Repressor</keyword>
<proteinExistence type="predicted"/>
<dbReference type="Proteomes" id="UP000480185">
    <property type="component" value="Unassembled WGS sequence"/>
</dbReference>
<dbReference type="SUPFAM" id="SSF46689">
    <property type="entry name" value="Homeodomain-like"/>
    <property type="match status" value="1"/>
</dbReference>
<keyword evidence="2 3" id="KW-0238">DNA-binding</keyword>
<accession>A0A6G1X4U6</accession>
<dbReference type="Pfam" id="PF00440">
    <property type="entry name" value="TetR_N"/>
    <property type="match status" value="1"/>
</dbReference>
<dbReference type="InterPro" id="IPR001647">
    <property type="entry name" value="HTH_TetR"/>
</dbReference>
<dbReference type="PANTHER" id="PTHR43479">
    <property type="entry name" value="ACREF/ENVCD OPERON REPRESSOR-RELATED"/>
    <property type="match status" value="1"/>
</dbReference>
<dbReference type="GO" id="GO:0003677">
    <property type="term" value="F:DNA binding"/>
    <property type="evidence" value="ECO:0007669"/>
    <property type="project" value="UniProtKB-UniRule"/>
</dbReference>
<dbReference type="AlphaFoldDB" id="A0A6G1X4U6"/>
<protein>
    <submittedName>
        <fullName evidence="5">TetR family transcriptional regulator</fullName>
    </submittedName>
</protein>
<dbReference type="PROSITE" id="PS50977">
    <property type="entry name" value="HTH_TETR_2"/>
    <property type="match status" value="1"/>
</dbReference>
<dbReference type="SUPFAM" id="SSF48498">
    <property type="entry name" value="Tetracyclin repressor-like, C-terminal domain"/>
    <property type="match status" value="1"/>
</dbReference>
<dbReference type="RefSeq" id="WP_153727832.1">
    <property type="nucleotide sequence ID" value="NZ_WJNH01000003.1"/>
</dbReference>
<name>A0A6G1X4U6_9BACI</name>
<dbReference type="OrthoDB" id="9780939at2"/>
<evidence type="ECO:0000313" key="5">
    <source>
        <dbReference type="EMBL" id="MRG85900.1"/>
    </source>
</evidence>
<sequence length="187" mass="22271">MNAALKEFLKNGFDKASTNEMVKEAEISKGSLFNYFQNKKDLYLYLVDYAYQIIDKVYERIDFTERDLFKRLGNVGLVKLQIQKQSPHIFDFLTYLIHEDSEEVKDVIDQKYNVVFKEGLTKIYENIDYSKFREDIDVQKAMDILTWTMVGFGEKARSEIKPFDEVGEKQLRDWESYAEILKRSFYK</sequence>
<dbReference type="EMBL" id="WJNH01000003">
    <property type="protein sequence ID" value="MRG85900.1"/>
    <property type="molecule type" value="Genomic_DNA"/>
</dbReference>
<dbReference type="PROSITE" id="PS01081">
    <property type="entry name" value="HTH_TETR_1"/>
    <property type="match status" value="1"/>
</dbReference>
<keyword evidence="6" id="KW-1185">Reference proteome</keyword>
<organism evidence="5 6">
    <name type="scientific">Salinibacillus xinjiangensis</name>
    <dbReference type="NCBI Taxonomy" id="1229268"/>
    <lineage>
        <taxon>Bacteria</taxon>
        <taxon>Bacillati</taxon>
        <taxon>Bacillota</taxon>
        <taxon>Bacilli</taxon>
        <taxon>Bacillales</taxon>
        <taxon>Bacillaceae</taxon>
        <taxon>Salinibacillus</taxon>
    </lineage>
</organism>
<gene>
    <name evidence="5" type="ORF">GH754_06055</name>
</gene>
<comment type="caution">
    <text evidence="5">The sequence shown here is derived from an EMBL/GenBank/DDBJ whole genome shotgun (WGS) entry which is preliminary data.</text>
</comment>
<dbReference type="InterPro" id="IPR009057">
    <property type="entry name" value="Homeodomain-like_sf"/>
</dbReference>
<dbReference type="InterPro" id="IPR036271">
    <property type="entry name" value="Tet_transcr_reg_TetR-rel_C_sf"/>
</dbReference>
<dbReference type="PANTHER" id="PTHR43479:SF11">
    <property type="entry name" value="ACREF_ENVCD OPERON REPRESSOR-RELATED"/>
    <property type="match status" value="1"/>
</dbReference>
<feature type="DNA-binding region" description="H-T-H motif" evidence="3">
    <location>
        <begin position="17"/>
        <end position="36"/>
    </location>
</feature>
<evidence type="ECO:0000313" key="6">
    <source>
        <dbReference type="Proteomes" id="UP000480185"/>
    </source>
</evidence>